<sequence length="131" mass="15700">MSIFQTEITESINLSELVEEFKKKHSDAMYYMESILEYKIGKLESSTEIPDNFDFLRFFSEDEEWKIKKYPSYYRIVKLDKTSISQEKRQSRTLMIDDSAKKNRNLPFKYLIIEMIEDGELYFESWKGVSG</sequence>
<dbReference type="EMBL" id="VIGD01000005">
    <property type="protein sequence ID" value="TQE91461.1"/>
    <property type="molecule type" value="Genomic_DNA"/>
</dbReference>
<accession>A0A540V401</accession>
<organism evidence="1 2">
    <name type="scientific">Ureibacillus terrenus</name>
    <dbReference type="NCBI Taxonomy" id="118246"/>
    <lineage>
        <taxon>Bacteria</taxon>
        <taxon>Bacillati</taxon>
        <taxon>Bacillota</taxon>
        <taxon>Bacilli</taxon>
        <taxon>Bacillales</taxon>
        <taxon>Caryophanaceae</taxon>
        <taxon>Ureibacillus</taxon>
    </lineage>
</organism>
<gene>
    <name evidence="1" type="ORF">FKZ59_05655</name>
</gene>
<dbReference type="AlphaFoldDB" id="A0A540V401"/>
<name>A0A540V401_9BACL</name>
<proteinExistence type="predicted"/>
<dbReference type="RefSeq" id="WP_141601776.1">
    <property type="nucleotide sequence ID" value="NZ_JARMSB010000003.1"/>
</dbReference>
<dbReference type="Proteomes" id="UP000315753">
    <property type="component" value="Unassembled WGS sequence"/>
</dbReference>
<evidence type="ECO:0000313" key="2">
    <source>
        <dbReference type="Proteomes" id="UP000315753"/>
    </source>
</evidence>
<reference evidence="1 2" key="1">
    <citation type="submission" date="2019-06" db="EMBL/GenBank/DDBJ databases">
        <title>Genome sequence of Ureibacillus terrenus.</title>
        <authorList>
            <person name="Maclea K.S."/>
            <person name="Simoes M."/>
        </authorList>
    </citation>
    <scope>NUCLEOTIDE SEQUENCE [LARGE SCALE GENOMIC DNA]</scope>
    <source>
        <strain evidence="1 2">ATCC BAA-384</strain>
    </source>
</reference>
<evidence type="ECO:0000313" key="1">
    <source>
        <dbReference type="EMBL" id="TQE91461.1"/>
    </source>
</evidence>
<keyword evidence="2" id="KW-1185">Reference proteome</keyword>
<comment type="caution">
    <text evidence="1">The sequence shown here is derived from an EMBL/GenBank/DDBJ whole genome shotgun (WGS) entry which is preliminary data.</text>
</comment>
<protein>
    <submittedName>
        <fullName evidence="1">Uncharacterized protein</fullName>
    </submittedName>
</protein>